<evidence type="ECO:0000313" key="1">
    <source>
        <dbReference type="EMBL" id="MBN7821545.1"/>
    </source>
</evidence>
<dbReference type="Proteomes" id="UP000663992">
    <property type="component" value="Unassembled WGS sequence"/>
</dbReference>
<keyword evidence="2" id="KW-1185">Reference proteome</keyword>
<dbReference type="RefSeq" id="WP_206595495.1">
    <property type="nucleotide sequence ID" value="NZ_JAFKCS010000020.1"/>
</dbReference>
<accession>A0ABS3CYX8</accession>
<organism evidence="1 2">
    <name type="scientific">Bowmanella yangjiangensis</name>
    <dbReference type="NCBI Taxonomy" id="2811230"/>
    <lineage>
        <taxon>Bacteria</taxon>
        <taxon>Pseudomonadati</taxon>
        <taxon>Pseudomonadota</taxon>
        <taxon>Gammaproteobacteria</taxon>
        <taxon>Alteromonadales</taxon>
        <taxon>Alteromonadaceae</taxon>
        <taxon>Bowmanella</taxon>
    </lineage>
</organism>
<dbReference type="EMBL" id="JAFKCS010000020">
    <property type="protein sequence ID" value="MBN7821545.1"/>
    <property type="molecule type" value="Genomic_DNA"/>
</dbReference>
<name>A0ABS3CYX8_9ALTE</name>
<reference evidence="1 2" key="1">
    <citation type="submission" date="2021-03" db="EMBL/GenBank/DDBJ databases">
        <title>novel species isolated from a fishpond in China.</title>
        <authorList>
            <person name="Lu H."/>
            <person name="Cai Z."/>
        </authorList>
    </citation>
    <scope>NUCLEOTIDE SEQUENCE [LARGE SCALE GENOMIC DNA]</scope>
    <source>
        <strain evidence="1 2">Y57</strain>
    </source>
</reference>
<sequence length="72" mass="8395">MYTPEFFRSHFLNNECFNETGGSFNSVVKEFCEKLTPREKNNSIGIDFREFIDCKKECEFLDDEVAGVIIES</sequence>
<comment type="caution">
    <text evidence="1">The sequence shown here is derived from an EMBL/GenBank/DDBJ whole genome shotgun (WGS) entry which is preliminary data.</text>
</comment>
<gene>
    <name evidence="1" type="ORF">J0A65_16870</name>
</gene>
<protein>
    <submittedName>
        <fullName evidence="1">Uncharacterized protein</fullName>
    </submittedName>
</protein>
<proteinExistence type="predicted"/>
<evidence type="ECO:0000313" key="2">
    <source>
        <dbReference type="Proteomes" id="UP000663992"/>
    </source>
</evidence>